<dbReference type="GO" id="GO:0006753">
    <property type="term" value="P:nucleoside phosphate metabolic process"/>
    <property type="evidence" value="ECO:0007669"/>
    <property type="project" value="EnsemblPlants"/>
</dbReference>
<dbReference type="PANTHER" id="PTHR11839:SF22">
    <property type="entry name" value="NUDIX HYDROLASE 26, CHLOROPLASTIC"/>
    <property type="match status" value="1"/>
</dbReference>
<dbReference type="InterPro" id="IPR015797">
    <property type="entry name" value="NUDIX_hydrolase-like_dom_sf"/>
</dbReference>
<keyword evidence="7" id="KW-1185">Reference proteome</keyword>
<organism evidence="6 7">
    <name type="scientific">Kalanchoe fedtschenkoi</name>
    <name type="common">Lavender scallops</name>
    <name type="synonym">South American air plant</name>
    <dbReference type="NCBI Taxonomy" id="63787"/>
    <lineage>
        <taxon>Eukaryota</taxon>
        <taxon>Viridiplantae</taxon>
        <taxon>Streptophyta</taxon>
        <taxon>Embryophyta</taxon>
        <taxon>Tracheophyta</taxon>
        <taxon>Spermatophyta</taxon>
        <taxon>Magnoliopsida</taxon>
        <taxon>eudicotyledons</taxon>
        <taxon>Gunneridae</taxon>
        <taxon>Pentapetalae</taxon>
        <taxon>Saxifragales</taxon>
        <taxon>Crassulaceae</taxon>
        <taxon>Kalanchoe</taxon>
    </lineage>
</organism>
<feature type="domain" description="Nudix hydrolase" evidence="5">
    <location>
        <begin position="70"/>
        <end position="217"/>
    </location>
</feature>
<dbReference type="SUPFAM" id="SSF55811">
    <property type="entry name" value="Nudix"/>
    <property type="match status" value="1"/>
</dbReference>
<dbReference type="PROSITE" id="PS51462">
    <property type="entry name" value="NUDIX"/>
    <property type="match status" value="1"/>
</dbReference>
<dbReference type="PRINTS" id="PR00502">
    <property type="entry name" value="NUDIXFAMILY"/>
</dbReference>
<dbReference type="GO" id="GO:0019693">
    <property type="term" value="P:ribose phosphate metabolic process"/>
    <property type="evidence" value="ECO:0007669"/>
    <property type="project" value="TreeGrafter"/>
</dbReference>
<comment type="cofactor">
    <cofactor evidence="1">
        <name>Mn(2+)</name>
        <dbReference type="ChEBI" id="CHEBI:29035"/>
    </cofactor>
</comment>
<feature type="compositionally biased region" description="Low complexity" evidence="4">
    <location>
        <begin position="47"/>
        <end position="63"/>
    </location>
</feature>
<dbReference type="AlphaFoldDB" id="A0A7N0TRH1"/>
<dbReference type="InterPro" id="IPR020476">
    <property type="entry name" value="Nudix_hydrolase"/>
</dbReference>
<proteinExistence type="inferred from homology"/>
<dbReference type="Pfam" id="PF00293">
    <property type="entry name" value="NUDIX"/>
    <property type="match status" value="1"/>
</dbReference>
<dbReference type="Gramene" id="Kaladp0042s0127.1.v1.1">
    <property type="protein sequence ID" value="Kaladp0042s0127.1.v1.1"/>
    <property type="gene ID" value="Kaladp0042s0127.v1.1"/>
</dbReference>
<dbReference type="InterPro" id="IPR022927">
    <property type="entry name" value="RppH"/>
</dbReference>
<dbReference type="InterPro" id="IPR020084">
    <property type="entry name" value="NUDIX_hydrolase_CS"/>
</dbReference>
<accession>A0A7N0TRH1</accession>
<evidence type="ECO:0000313" key="6">
    <source>
        <dbReference type="EnsemblPlants" id="Kaladp0042s0127.1.v1.1"/>
    </source>
</evidence>
<protein>
    <recommendedName>
        <fullName evidence="5">Nudix hydrolase domain-containing protein</fullName>
    </recommendedName>
</protein>
<evidence type="ECO:0000259" key="5">
    <source>
        <dbReference type="PROSITE" id="PS51462"/>
    </source>
</evidence>
<dbReference type="EnsemblPlants" id="Kaladp0042s0127.1.v1.1">
    <property type="protein sequence ID" value="Kaladp0042s0127.1.v1.1"/>
    <property type="gene ID" value="Kaladp0042s0127.v1.1"/>
</dbReference>
<feature type="region of interest" description="Disordered" evidence="4">
    <location>
        <begin position="35"/>
        <end position="66"/>
    </location>
</feature>
<dbReference type="GO" id="GO:0009507">
    <property type="term" value="C:chloroplast"/>
    <property type="evidence" value="ECO:0007669"/>
    <property type="project" value="EnsemblPlants"/>
</dbReference>
<dbReference type="GO" id="GO:0034432">
    <property type="term" value="F:bis(5'-adenosyl)-pentaphosphatase activity"/>
    <property type="evidence" value="ECO:0007669"/>
    <property type="project" value="EnsemblPlants"/>
</dbReference>
<keyword evidence="2 3" id="KW-0378">Hydrolase</keyword>
<dbReference type="InterPro" id="IPR000086">
    <property type="entry name" value="NUDIX_hydrolase_dom"/>
</dbReference>
<dbReference type="Gene3D" id="3.90.79.10">
    <property type="entry name" value="Nucleoside Triphosphate Pyrophosphohydrolase"/>
    <property type="match status" value="1"/>
</dbReference>
<sequence>MASGRSTFSSASDSRILINVVVSSPYKAVENQLPRSFQPPLPHRKPATASISCCSSTSPSSTSVEVPPDGYRRNVGICLINRSKQIFAALRLNIPNAWQMPQGGIDEGEIPRDAVMRELREETGVYNVEVIAEVPYWLTYNFPPDVRKKLNRRWRSDWKGQAQKWFLLRFTGKEDEINLLGDGTEKAEFRAWSWMSPEQVVELAVDFKKPVYKEVLSAFAEYLE</sequence>
<evidence type="ECO:0000256" key="4">
    <source>
        <dbReference type="SAM" id="MobiDB-lite"/>
    </source>
</evidence>
<evidence type="ECO:0000313" key="7">
    <source>
        <dbReference type="Proteomes" id="UP000594263"/>
    </source>
</evidence>
<name>A0A7N0TRH1_KALFE</name>
<dbReference type="GO" id="GO:0008893">
    <property type="term" value="F:guanosine-3',5'-bis(diphosphate) 3'-diphosphatase activity"/>
    <property type="evidence" value="ECO:0007669"/>
    <property type="project" value="EnsemblPlants"/>
</dbReference>
<dbReference type="NCBIfam" id="NF001936">
    <property type="entry name" value="PRK00714.1-3"/>
    <property type="match status" value="1"/>
</dbReference>
<dbReference type="OMA" id="WAAAKRE"/>
<dbReference type="NCBIfam" id="NF001938">
    <property type="entry name" value="PRK00714.1-5"/>
    <property type="match status" value="1"/>
</dbReference>
<reference evidence="6" key="1">
    <citation type="submission" date="2021-01" db="UniProtKB">
        <authorList>
            <consortium name="EnsemblPlants"/>
        </authorList>
    </citation>
    <scope>IDENTIFICATION</scope>
</reference>
<evidence type="ECO:0000256" key="2">
    <source>
        <dbReference type="ARBA" id="ARBA00022801"/>
    </source>
</evidence>
<dbReference type="HAMAP" id="MF_00298">
    <property type="entry name" value="Nudix_RppH"/>
    <property type="match status" value="1"/>
</dbReference>
<dbReference type="PANTHER" id="PTHR11839">
    <property type="entry name" value="UDP/ADP-SUGAR PYROPHOSPHATASE"/>
    <property type="match status" value="1"/>
</dbReference>
<evidence type="ECO:0000256" key="1">
    <source>
        <dbReference type="ARBA" id="ARBA00001936"/>
    </source>
</evidence>
<evidence type="ECO:0000256" key="3">
    <source>
        <dbReference type="RuleBase" id="RU003476"/>
    </source>
</evidence>
<dbReference type="PROSITE" id="PS00893">
    <property type="entry name" value="NUDIX_BOX"/>
    <property type="match status" value="1"/>
</dbReference>
<comment type="similarity">
    <text evidence="3">Belongs to the Nudix hydrolase family.</text>
</comment>
<dbReference type="CDD" id="cd03671">
    <property type="entry name" value="NUDIX_Ap4A_hydrolase_plant_like"/>
    <property type="match status" value="1"/>
</dbReference>
<dbReference type="Proteomes" id="UP000594263">
    <property type="component" value="Unplaced"/>
</dbReference>